<feature type="domain" description="Tox-PL" evidence="1">
    <location>
        <begin position="2"/>
        <end position="95"/>
    </location>
</feature>
<keyword evidence="3" id="KW-1185">Reference proteome</keyword>
<dbReference type="Proteomes" id="UP000053024">
    <property type="component" value="Unassembled WGS sequence"/>
</dbReference>
<accession>A0A101T0R8</accession>
<dbReference type="EMBL" id="LMWX01000026">
    <property type="protein sequence ID" value="KUN83672.1"/>
    <property type="molecule type" value="Genomic_DNA"/>
</dbReference>
<evidence type="ECO:0000259" key="1">
    <source>
        <dbReference type="Pfam" id="PF15644"/>
    </source>
</evidence>
<sequence length="128" mass="13988">MALHSAIDGSPSVPLPWRPSDEAPGWWARLLRRYFSRFTPVGVDSWDDVVRAVSEPGPDTRGLVWVRRGIGGQEATGNLVYAHNNKGRVVFLDGLTSSLARLDASLVRELVLVRALPVEAGGRSTQAR</sequence>
<gene>
    <name evidence="2" type="ORF">AQJ66_17740</name>
</gene>
<organism evidence="2 3">
    <name type="scientific">Streptomyces bungoensis</name>
    <dbReference type="NCBI Taxonomy" id="285568"/>
    <lineage>
        <taxon>Bacteria</taxon>
        <taxon>Bacillati</taxon>
        <taxon>Actinomycetota</taxon>
        <taxon>Actinomycetes</taxon>
        <taxon>Kitasatosporales</taxon>
        <taxon>Streptomycetaceae</taxon>
        <taxon>Streptomyces</taxon>
    </lineage>
</organism>
<protein>
    <recommendedName>
        <fullName evidence="1">Tox-PL domain-containing protein</fullName>
    </recommendedName>
</protein>
<comment type="caution">
    <text evidence="2">The sequence shown here is derived from an EMBL/GenBank/DDBJ whole genome shotgun (WGS) entry which is preliminary data.</text>
</comment>
<evidence type="ECO:0000313" key="2">
    <source>
        <dbReference type="EMBL" id="KUN83672.1"/>
    </source>
</evidence>
<name>A0A101T0R8_9ACTN</name>
<dbReference type="InterPro" id="IPR028908">
    <property type="entry name" value="Tox-PL_dom"/>
</dbReference>
<evidence type="ECO:0000313" key="3">
    <source>
        <dbReference type="Proteomes" id="UP000053024"/>
    </source>
</evidence>
<dbReference type="AlphaFoldDB" id="A0A101T0R8"/>
<proteinExistence type="predicted"/>
<dbReference type="Pfam" id="PF15644">
    <property type="entry name" value="Gln_amidase"/>
    <property type="match status" value="1"/>
</dbReference>
<reference evidence="2 3" key="1">
    <citation type="submission" date="2015-10" db="EMBL/GenBank/DDBJ databases">
        <title>Draft genome sequence of Streptomyces bungoensis DSM 41781, type strain for the species Streptomyces bungoensis.</title>
        <authorList>
            <person name="Ruckert C."/>
            <person name="Winkler A."/>
            <person name="Kalinowski J."/>
            <person name="Kampfer P."/>
            <person name="Glaeser S."/>
        </authorList>
    </citation>
    <scope>NUCLEOTIDE SEQUENCE [LARGE SCALE GENOMIC DNA]</scope>
    <source>
        <strain evidence="2 3">DSM 41781</strain>
    </source>
</reference>